<name>A0ABX8XFK5_SHEPU</name>
<evidence type="ECO:0000256" key="2">
    <source>
        <dbReference type="ARBA" id="ARBA00022490"/>
    </source>
</evidence>
<evidence type="ECO:0000256" key="3">
    <source>
        <dbReference type="ARBA" id="ARBA00022737"/>
    </source>
</evidence>
<keyword evidence="7" id="KW-0472">Membrane</keyword>
<proteinExistence type="inferred from homology"/>
<feature type="repeat" description="TPR" evidence="6">
    <location>
        <begin position="199"/>
        <end position="232"/>
    </location>
</feature>
<keyword evidence="3" id="KW-0677">Repeat</keyword>
<feature type="signal peptide" evidence="8">
    <location>
        <begin position="1"/>
        <end position="21"/>
    </location>
</feature>
<dbReference type="Proteomes" id="UP000827084">
    <property type="component" value="Chromosome"/>
</dbReference>
<dbReference type="PANTHER" id="PTHR46630:SF1">
    <property type="entry name" value="TETRATRICOPEPTIDE REPEAT PROTEIN 29"/>
    <property type="match status" value="1"/>
</dbReference>
<dbReference type="SUPFAM" id="SSF48452">
    <property type="entry name" value="TPR-like"/>
    <property type="match status" value="2"/>
</dbReference>
<reference evidence="9 10" key="1">
    <citation type="submission" date="2021-08" db="EMBL/GenBank/DDBJ databases">
        <title>Shewanella putrefaciens YZ-J, complete genome.</title>
        <authorList>
            <person name="Yi Z."/>
        </authorList>
    </citation>
    <scope>NUCLEOTIDE SEQUENCE [LARGE SCALE GENOMIC DNA]</scope>
    <source>
        <strain evidence="9 10">YZ-J</strain>
    </source>
</reference>
<dbReference type="RefSeq" id="WP_025007429.1">
    <property type="nucleotide sequence ID" value="NZ_BMPK01000002.1"/>
</dbReference>
<dbReference type="Gene3D" id="1.25.40.10">
    <property type="entry name" value="Tetratricopeptide repeat domain"/>
    <property type="match status" value="2"/>
</dbReference>
<dbReference type="PANTHER" id="PTHR46630">
    <property type="entry name" value="TETRATRICOPEPTIDE REPEAT PROTEIN 29"/>
    <property type="match status" value="1"/>
</dbReference>
<feature type="transmembrane region" description="Helical" evidence="7">
    <location>
        <begin position="473"/>
        <end position="492"/>
    </location>
</feature>
<evidence type="ECO:0000256" key="4">
    <source>
        <dbReference type="ARBA" id="ARBA00022803"/>
    </source>
</evidence>
<dbReference type="InterPro" id="IPR051476">
    <property type="entry name" value="Bac_ResReg_Asp_Phosphatase"/>
</dbReference>
<dbReference type="EMBL" id="CP080635">
    <property type="protein sequence ID" value="QYX73983.1"/>
    <property type="molecule type" value="Genomic_DNA"/>
</dbReference>
<keyword evidence="10" id="KW-1185">Reference proteome</keyword>
<keyword evidence="8" id="KW-0732">Signal</keyword>
<feature type="repeat" description="TPR" evidence="6">
    <location>
        <begin position="279"/>
        <end position="312"/>
    </location>
</feature>
<evidence type="ECO:0000256" key="5">
    <source>
        <dbReference type="ARBA" id="ARBA00038253"/>
    </source>
</evidence>
<keyword evidence="7" id="KW-0812">Transmembrane</keyword>
<keyword evidence="2" id="KW-0963">Cytoplasm</keyword>
<feature type="chain" id="PRO_5046641659" evidence="8">
    <location>
        <begin position="22"/>
        <end position="723"/>
    </location>
</feature>
<dbReference type="InterPro" id="IPR019734">
    <property type="entry name" value="TPR_rpt"/>
</dbReference>
<gene>
    <name evidence="9" type="ORF">K3G22_06090</name>
</gene>
<organism evidence="9 10">
    <name type="scientific">Shewanella putrefaciens</name>
    <name type="common">Pseudomonas putrefaciens</name>
    <dbReference type="NCBI Taxonomy" id="24"/>
    <lineage>
        <taxon>Bacteria</taxon>
        <taxon>Pseudomonadati</taxon>
        <taxon>Pseudomonadota</taxon>
        <taxon>Gammaproteobacteria</taxon>
        <taxon>Alteromonadales</taxon>
        <taxon>Shewanellaceae</taxon>
        <taxon>Shewanella</taxon>
    </lineage>
</organism>
<evidence type="ECO:0000256" key="7">
    <source>
        <dbReference type="SAM" id="Phobius"/>
    </source>
</evidence>
<comment type="similarity">
    <text evidence="5">Belongs to the Rap family.</text>
</comment>
<sequence>MQKIIVILLTLLMSVSWSVQSRDLESEEVELRETPQNMYDTLHKSLSFPIVFKNREQFEHVAQEQGYKPAEFMHLLQLLARLNMEPNVKSKVGVQDANAIIALLASIAESPYEQAFVAMLKGRYIGRTEQKYQEAITLYNEALSRINDSFDIEAMLLKHTIHEHLGGLHLVIRQDVPALMHFHTYRDIAYKLRNDYLIAAAESKLGHYYNKNQQLTKSLQHYSEAIRLSNRSNYPSMKTHLQLQLAKVYRDLKQWDEALKNAHEAADGFKKMGNDTYLSSCMTVIAMVYGEQGDWNKAIDYYLNAQQLDAKRGNYIAQGLNYHNLGQAYSNISDNTNALKYLLMANQIFQEKQSHHYLVYNELLIGEVAKTNQDWPLMMSHADNALVLATELKLMDEQKSALTLIALAAENLGEQGKTIETQKQIIELSSQEQNTDKAPSVSPSTLAEQQLKLELSLLQNKFNEAQQETQNTYKLLVLCGFILTLFIIIMLIQLKSRRQIKIENKALAQLSQQEAFTHHLGYAALLAHLSPGHLNQKQPSTAALGLIEFPEHVTTDLHYGQYFANTINTKLAALISDALSLPVYVIRQGVFAVRFNHGIEPEQIISQIRQYLDRQALTQTFKLGFINLPLLVKSEMKMAPQLQFETAQMALACARSIPTQGDHYVSLRALDFVPPTLFANPLFLHLEKGIERGLIRVETNANKDDIHWPCWENNQYRQLLENI</sequence>
<dbReference type="PROSITE" id="PS50005">
    <property type="entry name" value="TPR"/>
    <property type="match status" value="2"/>
</dbReference>
<dbReference type="InterPro" id="IPR011990">
    <property type="entry name" value="TPR-like_helical_dom_sf"/>
</dbReference>
<protein>
    <submittedName>
        <fullName evidence="9">Tetratricopeptide repeat protein</fullName>
    </submittedName>
</protein>
<dbReference type="SMART" id="SM00028">
    <property type="entry name" value="TPR"/>
    <property type="match status" value="3"/>
</dbReference>
<evidence type="ECO:0000256" key="1">
    <source>
        <dbReference type="ARBA" id="ARBA00004496"/>
    </source>
</evidence>
<accession>A0ABX8XFK5</accession>
<dbReference type="GeneID" id="67442812"/>
<dbReference type="Pfam" id="PF13424">
    <property type="entry name" value="TPR_12"/>
    <property type="match status" value="1"/>
</dbReference>
<evidence type="ECO:0000256" key="8">
    <source>
        <dbReference type="SAM" id="SignalP"/>
    </source>
</evidence>
<evidence type="ECO:0000313" key="10">
    <source>
        <dbReference type="Proteomes" id="UP000827084"/>
    </source>
</evidence>
<comment type="subcellular location">
    <subcellularLocation>
        <location evidence="1">Cytoplasm</location>
    </subcellularLocation>
</comment>
<evidence type="ECO:0000313" key="9">
    <source>
        <dbReference type="EMBL" id="QYX73983.1"/>
    </source>
</evidence>
<evidence type="ECO:0000256" key="6">
    <source>
        <dbReference type="PROSITE-ProRule" id="PRU00339"/>
    </source>
</evidence>
<keyword evidence="7" id="KW-1133">Transmembrane helix</keyword>
<keyword evidence="4 6" id="KW-0802">TPR repeat</keyword>